<feature type="signal peptide" evidence="2">
    <location>
        <begin position="1"/>
        <end position="24"/>
    </location>
</feature>
<sequence>MSRKRLIAGAATLAVLAGGASAIAATTDRKAEETAVLTDAAKRLGVTADELRSALSSAEDAQLDAAVKAGTITQTQADDIKARRAADGTVLSLGHGGPGGRGGHGGPGGGRFLLEDAAKAIGITEESLKAQLRDGKTLEAIVKAEGKTLADVQAAVKKAAVARLDTQLKAKKLTQAQYDEAVKRLDEQVSRLGDAKFGPGPGGKGGPRGERPSGNATPAPTP</sequence>
<dbReference type="EMBL" id="JAPDDP010000131">
    <property type="protein sequence ID" value="MDA0185667.1"/>
    <property type="molecule type" value="Genomic_DNA"/>
</dbReference>
<name>A0A9X3NR08_9ACTN</name>
<evidence type="ECO:0000313" key="3">
    <source>
        <dbReference type="EMBL" id="MDA0185667.1"/>
    </source>
</evidence>
<dbReference type="Proteomes" id="UP001147653">
    <property type="component" value="Unassembled WGS sequence"/>
</dbReference>
<protein>
    <submittedName>
        <fullName evidence="3">Uncharacterized protein</fullName>
    </submittedName>
</protein>
<evidence type="ECO:0000256" key="2">
    <source>
        <dbReference type="SAM" id="SignalP"/>
    </source>
</evidence>
<comment type="caution">
    <text evidence="3">The sequence shown here is derived from an EMBL/GenBank/DDBJ whole genome shotgun (WGS) entry which is preliminary data.</text>
</comment>
<evidence type="ECO:0000256" key="1">
    <source>
        <dbReference type="SAM" id="MobiDB-lite"/>
    </source>
</evidence>
<reference evidence="3" key="1">
    <citation type="submission" date="2022-10" db="EMBL/GenBank/DDBJ databases">
        <title>The WGS of Solirubrobacter phytolaccae KCTC 29190.</title>
        <authorList>
            <person name="Jiang Z."/>
        </authorList>
    </citation>
    <scope>NUCLEOTIDE SEQUENCE</scope>
    <source>
        <strain evidence="3">KCTC 29190</strain>
    </source>
</reference>
<keyword evidence="2" id="KW-0732">Signal</keyword>
<organism evidence="3 4">
    <name type="scientific">Solirubrobacter phytolaccae</name>
    <dbReference type="NCBI Taxonomy" id="1404360"/>
    <lineage>
        <taxon>Bacteria</taxon>
        <taxon>Bacillati</taxon>
        <taxon>Actinomycetota</taxon>
        <taxon>Thermoleophilia</taxon>
        <taxon>Solirubrobacterales</taxon>
        <taxon>Solirubrobacteraceae</taxon>
        <taxon>Solirubrobacter</taxon>
    </lineage>
</organism>
<accession>A0A9X3NR08</accession>
<keyword evidence="4" id="KW-1185">Reference proteome</keyword>
<proteinExistence type="predicted"/>
<evidence type="ECO:0000313" key="4">
    <source>
        <dbReference type="Proteomes" id="UP001147653"/>
    </source>
</evidence>
<dbReference type="AlphaFoldDB" id="A0A9X3NR08"/>
<feature type="chain" id="PRO_5040722092" evidence="2">
    <location>
        <begin position="25"/>
        <end position="222"/>
    </location>
</feature>
<feature type="region of interest" description="Disordered" evidence="1">
    <location>
        <begin position="189"/>
        <end position="222"/>
    </location>
</feature>
<gene>
    <name evidence="3" type="ORF">OJ997_35510</name>
</gene>
<dbReference type="RefSeq" id="WP_270030182.1">
    <property type="nucleotide sequence ID" value="NZ_JAPDDP010000131.1"/>
</dbReference>